<dbReference type="EMBL" id="JAGGMS010000001">
    <property type="protein sequence ID" value="MBP2181325.1"/>
    <property type="molecule type" value="Genomic_DNA"/>
</dbReference>
<dbReference type="Gene3D" id="3.40.640.10">
    <property type="entry name" value="Type I PLP-dependent aspartate aminotransferase-like (Major domain)"/>
    <property type="match status" value="1"/>
</dbReference>
<gene>
    <name evidence="4" type="ORF">JOM49_002851</name>
</gene>
<comment type="similarity">
    <text evidence="3">Belongs to the DegT/DnrJ/EryC1 family.</text>
</comment>
<evidence type="ECO:0000256" key="3">
    <source>
        <dbReference type="RuleBase" id="RU004508"/>
    </source>
</evidence>
<comment type="cofactor">
    <cofactor evidence="1">
        <name>pyridoxal 5'-phosphate</name>
        <dbReference type="ChEBI" id="CHEBI:597326"/>
    </cofactor>
</comment>
<reference evidence="4 5" key="1">
    <citation type="submission" date="2021-03" db="EMBL/GenBank/DDBJ databases">
        <title>Sequencing the genomes of 1000 actinobacteria strains.</title>
        <authorList>
            <person name="Klenk H.-P."/>
        </authorList>
    </citation>
    <scope>NUCLEOTIDE SEQUENCE [LARGE SCALE GENOMIC DNA]</scope>
    <source>
        <strain evidence="4 5">DSM 45510</strain>
    </source>
</reference>
<dbReference type="PANTHER" id="PTHR30244:SF34">
    <property type="entry name" value="DTDP-4-AMINO-4,6-DIDEOXYGALACTOSE TRANSAMINASE"/>
    <property type="match status" value="1"/>
</dbReference>
<dbReference type="InterPro" id="IPR000653">
    <property type="entry name" value="DegT/StrS_aminotransferase"/>
</dbReference>
<accession>A0ABS4PR04</accession>
<name>A0ABS4PR04_9PSEU</name>
<dbReference type="PANTHER" id="PTHR30244">
    <property type="entry name" value="TRANSAMINASE"/>
    <property type="match status" value="1"/>
</dbReference>
<evidence type="ECO:0000313" key="4">
    <source>
        <dbReference type="EMBL" id="MBP2181325.1"/>
    </source>
</evidence>
<dbReference type="InterPro" id="IPR015421">
    <property type="entry name" value="PyrdxlP-dep_Trfase_major"/>
</dbReference>
<proteinExistence type="inferred from homology"/>
<protein>
    <submittedName>
        <fullName evidence="4">dTDP-4-amino-4,6-dideoxygalactose transaminase</fullName>
    </submittedName>
</protein>
<dbReference type="Pfam" id="PF01041">
    <property type="entry name" value="DegT_DnrJ_EryC1"/>
    <property type="match status" value="1"/>
</dbReference>
<dbReference type="CDD" id="cd00616">
    <property type="entry name" value="AHBA_syn"/>
    <property type="match status" value="1"/>
</dbReference>
<dbReference type="RefSeq" id="WP_209664762.1">
    <property type="nucleotide sequence ID" value="NZ_JAGGMS010000001.1"/>
</dbReference>
<dbReference type="PIRSF" id="PIRSF000390">
    <property type="entry name" value="PLP_StrS"/>
    <property type="match status" value="1"/>
</dbReference>
<keyword evidence="3" id="KW-0663">Pyridoxal phosphate</keyword>
<dbReference type="InterPro" id="IPR015424">
    <property type="entry name" value="PyrdxlP-dep_Trfase"/>
</dbReference>
<sequence length="352" mass="39442">MAYKYPVSQPWLEGRELEYVTRAVTDNWISSQGPYVRQFEEAFAAYNDVERGVACSSGTTALTLALRALGIGPGDEVLVPEFTMIASAWSVTYLGATPVFVDCGDDLNLDPALIEAKITPRTKAIMPVHVYGRRCDMDAIMNIAFEYNLRVVEDTAEAHGVKPVGDIACYSLFANKIITSGEGGICLTNDHRLADQIAHLRGMAFSKEHNFLHKKLAYNFRITNLQAAVALAQVERLDEILERRAAIDKRYTTGLEGISGITLMPPRDVLWMYDLVADRRDELMAYLAGEGIETRYFFKPMSRQPGYLAEGWEKLNANRFAETGLYLPTYTQLTESDQDFIIGKIRGFYGEE</sequence>
<dbReference type="Gene3D" id="3.90.1150.10">
    <property type="entry name" value="Aspartate Aminotransferase, domain 1"/>
    <property type="match status" value="1"/>
</dbReference>
<dbReference type="Proteomes" id="UP000741013">
    <property type="component" value="Unassembled WGS sequence"/>
</dbReference>
<keyword evidence="2" id="KW-0045">Antibiotic biosynthesis</keyword>
<dbReference type="SUPFAM" id="SSF53383">
    <property type="entry name" value="PLP-dependent transferases"/>
    <property type="match status" value="1"/>
</dbReference>
<evidence type="ECO:0000256" key="1">
    <source>
        <dbReference type="ARBA" id="ARBA00001933"/>
    </source>
</evidence>
<keyword evidence="5" id="KW-1185">Reference proteome</keyword>
<evidence type="ECO:0000256" key="2">
    <source>
        <dbReference type="ARBA" id="ARBA00023194"/>
    </source>
</evidence>
<evidence type="ECO:0000313" key="5">
    <source>
        <dbReference type="Proteomes" id="UP000741013"/>
    </source>
</evidence>
<comment type="caution">
    <text evidence="4">The sequence shown here is derived from an EMBL/GenBank/DDBJ whole genome shotgun (WGS) entry which is preliminary data.</text>
</comment>
<dbReference type="InterPro" id="IPR015422">
    <property type="entry name" value="PyrdxlP-dep_Trfase_small"/>
</dbReference>
<organism evidence="4 5">
    <name type="scientific">Amycolatopsis magusensis</name>
    <dbReference type="NCBI Taxonomy" id="882444"/>
    <lineage>
        <taxon>Bacteria</taxon>
        <taxon>Bacillati</taxon>
        <taxon>Actinomycetota</taxon>
        <taxon>Actinomycetes</taxon>
        <taxon>Pseudonocardiales</taxon>
        <taxon>Pseudonocardiaceae</taxon>
        <taxon>Amycolatopsis</taxon>
    </lineage>
</organism>